<gene>
    <name evidence="1" type="ORF">BYL167_LOCUS27759</name>
    <name evidence="4" type="ORF">GIL414_LOCUS31724</name>
    <name evidence="5" type="ORF">GIL414_LOCUS31736</name>
    <name evidence="2" type="ORF">SMN809_LOCUS31045</name>
    <name evidence="3" type="ORF">SMN809_LOCUS31086</name>
</gene>
<feature type="non-terminal residue" evidence="4">
    <location>
        <position position="90"/>
    </location>
</feature>
<evidence type="ECO:0000313" key="3">
    <source>
        <dbReference type="EMBL" id="CAF4415187.1"/>
    </source>
</evidence>
<name>A0A8S2W6I1_9BILA</name>
<dbReference type="SUPFAM" id="SSF49313">
    <property type="entry name" value="Cadherin-like"/>
    <property type="match status" value="1"/>
</dbReference>
<organism evidence="4 6">
    <name type="scientific">Rotaria magnacalcarata</name>
    <dbReference type="NCBI Taxonomy" id="392030"/>
    <lineage>
        <taxon>Eukaryota</taxon>
        <taxon>Metazoa</taxon>
        <taxon>Spiralia</taxon>
        <taxon>Gnathifera</taxon>
        <taxon>Rotifera</taxon>
        <taxon>Eurotatoria</taxon>
        <taxon>Bdelloidea</taxon>
        <taxon>Philodinida</taxon>
        <taxon>Philodinidae</taxon>
        <taxon>Rotaria</taxon>
    </lineage>
</organism>
<comment type="caution">
    <text evidence="4">The sequence shown here is derived from an EMBL/GenBank/DDBJ whole genome shotgun (WGS) entry which is preliminary data.</text>
</comment>
<dbReference type="GO" id="GO:0016020">
    <property type="term" value="C:membrane"/>
    <property type="evidence" value="ECO:0007669"/>
    <property type="project" value="InterPro"/>
</dbReference>
<evidence type="ECO:0000313" key="1">
    <source>
        <dbReference type="EMBL" id="CAF4308072.1"/>
    </source>
</evidence>
<evidence type="ECO:0000313" key="5">
    <source>
        <dbReference type="EMBL" id="CAF4435705.1"/>
    </source>
</evidence>
<dbReference type="Proteomes" id="UP000681720">
    <property type="component" value="Unassembled WGS sequence"/>
</dbReference>
<dbReference type="EMBL" id="CAJOBJ010065145">
    <property type="protein sequence ID" value="CAF4435389.1"/>
    <property type="molecule type" value="Genomic_DNA"/>
</dbReference>
<dbReference type="AlphaFoldDB" id="A0A8S2W6I1"/>
<protein>
    <recommendedName>
        <fullName evidence="7">Cadherin domain-containing protein</fullName>
    </recommendedName>
</protein>
<dbReference type="Gene3D" id="2.60.40.60">
    <property type="entry name" value="Cadherins"/>
    <property type="match status" value="1"/>
</dbReference>
<dbReference type="EMBL" id="CAJOBI010060949">
    <property type="protein sequence ID" value="CAF4415187.1"/>
    <property type="molecule type" value="Genomic_DNA"/>
</dbReference>
<evidence type="ECO:0000313" key="2">
    <source>
        <dbReference type="EMBL" id="CAF4414391.1"/>
    </source>
</evidence>
<dbReference type="Proteomes" id="UP000676336">
    <property type="component" value="Unassembled WGS sequence"/>
</dbReference>
<dbReference type="EMBL" id="CAJOBI010060796">
    <property type="protein sequence ID" value="CAF4414391.1"/>
    <property type="molecule type" value="Genomic_DNA"/>
</dbReference>
<feature type="non-terminal residue" evidence="4">
    <location>
        <position position="1"/>
    </location>
</feature>
<sequence>FTIQIQNINDNYPEFITKNFTTIVYLFHPPINTIVRIIEAIDKDQSNLTFEILNDTYSSYKLQTSINQTELILIEPILIDRDDNFIIRLW</sequence>
<proteinExistence type="predicted"/>
<reference evidence="4" key="1">
    <citation type="submission" date="2021-02" db="EMBL/GenBank/DDBJ databases">
        <authorList>
            <person name="Nowell W R."/>
        </authorList>
    </citation>
    <scope>NUCLEOTIDE SEQUENCE</scope>
</reference>
<evidence type="ECO:0008006" key="7">
    <source>
        <dbReference type="Google" id="ProtNLM"/>
    </source>
</evidence>
<dbReference type="GO" id="GO:0005509">
    <property type="term" value="F:calcium ion binding"/>
    <property type="evidence" value="ECO:0007669"/>
    <property type="project" value="InterPro"/>
</dbReference>
<dbReference type="EMBL" id="CAJOBH010037036">
    <property type="protein sequence ID" value="CAF4308072.1"/>
    <property type="molecule type" value="Genomic_DNA"/>
</dbReference>
<dbReference type="Proteomes" id="UP000681967">
    <property type="component" value="Unassembled WGS sequence"/>
</dbReference>
<evidence type="ECO:0000313" key="4">
    <source>
        <dbReference type="EMBL" id="CAF4435389.1"/>
    </source>
</evidence>
<evidence type="ECO:0000313" key="6">
    <source>
        <dbReference type="Proteomes" id="UP000681720"/>
    </source>
</evidence>
<dbReference type="InterPro" id="IPR015919">
    <property type="entry name" value="Cadherin-like_sf"/>
</dbReference>
<accession>A0A8S2W6I1</accession>
<dbReference type="EMBL" id="CAJOBJ010065219">
    <property type="protein sequence ID" value="CAF4435705.1"/>
    <property type="molecule type" value="Genomic_DNA"/>
</dbReference>